<dbReference type="AlphaFoldDB" id="A0A0J6YL48"/>
<feature type="region of interest" description="Disordered" evidence="1">
    <location>
        <begin position="77"/>
        <end position="201"/>
    </location>
</feature>
<organism evidence="3 4">
    <name type="scientific">Coccidioides immitis RMSCC 2394</name>
    <dbReference type="NCBI Taxonomy" id="404692"/>
    <lineage>
        <taxon>Eukaryota</taxon>
        <taxon>Fungi</taxon>
        <taxon>Dikarya</taxon>
        <taxon>Ascomycota</taxon>
        <taxon>Pezizomycotina</taxon>
        <taxon>Eurotiomycetes</taxon>
        <taxon>Eurotiomycetidae</taxon>
        <taxon>Onygenales</taxon>
        <taxon>Onygenaceae</taxon>
        <taxon>Coccidioides</taxon>
    </lineage>
</organism>
<dbReference type="InterPro" id="IPR009057">
    <property type="entry name" value="Homeodomain-like_sf"/>
</dbReference>
<sequence>MHTNKEIEVNRCPGDTKLSTKWQSTGDSTKEHYFWPFAQIINYSGKTWNTRYGYLITQRELVVLRISRAVIGSGIAQTRSSRTPVQTPAGEHEGTYSPLFVPPSSPVARQSTTNDRLPIGLIDEDRPGTHRHGGERDREIYLGSHAQSNGSSLQGPQQHHRSSDVNRAGQRKQPSTGSNERKRRPYKRQRLEETTSSPTRNSCDALRVHFLSLPTNARLEFLSWLFEGSLPQCTFGPEITASITPAKRKVNTGVRKQVRWATSQGNAGNLDDSGSLEKSRKGMPWLPEEESLLLELRNTRGLPWSDITRLFSDQYPGRSQGSIQVHWSTKLKGRQS</sequence>
<feature type="domain" description="Myb-like" evidence="2">
    <location>
        <begin position="277"/>
        <end position="331"/>
    </location>
</feature>
<name>A0A0J6YL48_COCIT</name>
<accession>A0A0J6YL48</accession>
<dbReference type="SUPFAM" id="SSF46689">
    <property type="entry name" value="Homeodomain-like"/>
    <property type="match status" value="1"/>
</dbReference>
<dbReference type="STRING" id="404692.A0A0J6YL48"/>
<feature type="compositionally biased region" description="Polar residues" evidence="1">
    <location>
        <begin position="145"/>
        <end position="157"/>
    </location>
</feature>
<feature type="compositionally biased region" description="Polar residues" evidence="1">
    <location>
        <begin position="77"/>
        <end position="86"/>
    </location>
</feature>
<evidence type="ECO:0000313" key="4">
    <source>
        <dbReference type="Proteomes" id="UP000054565"/>
    </source>
</evidence>
<feature type="compositionally biased region" description="Basic and acidic residues" evidence="1">
    <location>
        <begin position="123"/>
        <end position="140"/>
    </location>
</feature>
<reference evidence="4" key="1">
    <citation type="journal article" date="2010" name="Genome Res.">
        <title>Population genomic sequencing of Coccidioides fungi reveals recent hybridization and transposon control.</title>
        <authorList>
            <person name="Neafsey D.E."/>
            <person name="Barker B.M."/>
            <person name="Sharpton T.J."/>
            <person name="Stajich J.E."/>
            <person name="Park D.J."/>
            <person name="Whiston E."/>
            <person name="Hung C.-Y."/>
            <person name="McMahan C."/>
            <person name="White J."/>
            <person name="Sykes S."/>
            <person name="Heiman D."/>
            <person name="Young S."/>
            <person name="Zeng Q."/>
            <person name="Abouelleil A."/>
            <person name="Aftuck L."/>
            <person name="Bessette D."/>
            <person name="Brown A."/>
            <person name="FitzGerald M."/>
            <person name="Lui A."/>
            <person name="Macdonald J.P."/>
            <person name="Priest M."/>
            <person name="Orbach M.J."/>
            <person name="Galgiani J.N."/>
            <person name="Kirkland T.N."/>
            <person name="Cole G.T."/>
            <person name="Birren B.W."/>
            <person name="Henn M.R."/>
            <person name="Taylor J.W."/>
            <person name="Rounsley S.D."/>
        </authorList>
    </citation>
    <scope>NUCLEOTIDE SEQUENCE [LARGE SCALE GENOMIC DNA]</scope>
    <source>
        <strain evidence="4">RMSCC 2394</strain>
    </source>
</reference>
<evidence type="ECO:0000313" key="3">
    <source>
        <dbReference type="EMBL" id="KMP07854.1"/>
    </source>
</evidence>
<dbReference type="Proteomes" id="UP000054565">
    <property type="component" value="Unassembled WGS sequence"/>
</dbReference>
<dbReference type="OrthoDB" id="4187917at2759"/>
<proteinExistence type="predicted"/>
<evidence type="ECO:0000256" key="1">
    <source>
        <dbReference type="SAM" id="MobiDB-lite"/>
    </source>
</evidence>
<dbReference type="InterPro" id="IPR001005">
    <property type="entry name" value="SANT/Myb"/>
</dbReference>
<dbReference type="EMBL" id="DS028097">
    <property type="protein sequence ID" value="KMP07854.1"/>
    <property type="molecule type" value="Genomic_DNA"/>
</dbReference>
<gene>
    <name evidence="3" type="ORF">CIRG_07535</name>
</gene>
<dbReference type="Gene3D" id="1.10.10.60">
    <property type="entry name" value="Homeodomain-like"/>
    <property type="match status" value="1"/>
</dbReference>
<dbReference type="PROSITE" id="PS50090">
    <property type="entry name" value="MYB_LIKE"/>
    <property type="match status" value="1"/>
</dbReference>
<evidence type="ECO:0000259" key="2">
    <source>
        <dbReference type="PROSITE" id="PS50090"/>
    </source>
</evidence>
<protein>
    <recommendedName>
        <fullName evidence="2">Myb-like domain-containing protein</fullName>
    </recommendedName>
</protein>